<dbReference type="EMBL" id="VDEP01000207">
    <property type="protein sequence ID" value="KAA1123651.1"/>
    <property type="molecule type" value="Genomic_DNA"/>
</dbReference>
<protein>
    <submittedName>
        <fullName evidence="3">Uncharacterized protein</fullName>
    </submittedName>
</protein>
<evidence type="ECO:0000313" key="6">
    <source>
        <dbReference type="Proteomes" id="UP000325313"/>
    </source>
</evidence>
<accession>A0A5B0SDA8</accession>
<dbReference type="AlphaFoldDB" id="A0A5B0SDA8"/>
<organism evidence="3 6">
    <name type="scientific">Puccinia graminis f. sp. tritici</name>
    <dbReference type="NCBI Taxonomy" id="56615"/>
    <lineage>
        <taxon>Eukaryota</taxon>
        <taxon>Fungi</taxon>
        <taxon>Dikarya</taxon>
        <taxon>Basidiomycota</taxon>
        <taxon>Pucciniomycotina</taxon>
        <taxon>Pucciniomycetes</taxon>
        <taxon>Pucciniales</taxon>
        <taxon>Pucciniaceae</taxon>
        <taxon>Puccinia</taxon>
    </lineage>
</organism>
<dbReference type="EMBL" id="VDEP01000037">
    <property type="protein sequence ID" value="KAA1135832.1"/>
    <property type="molecule type" value="Genomic_DNA"/>
</dbReference>
<evidence type="ECO:0000256" key="1">
    <source>
        <dbReference type="SAM" id="MobiDB-lite"/>
    </source>
</evidence>
<dbReference type="EMBL" id="VDEP01000001">
    <property type="protein sequence ID" value="KAA1139316.1"/>
    <property type="molecule type" value="Genomic_DNA"/>
</dbReference>
<feature type="region of interest" description="Disordered" evidence="1">
    <location>
        <begin position="1"/>
        <end position="70"/>
    </location>
</feature>
<evidence type="ECO:0000313" key="3">
    <source>
        <dbReference type="EMBL" id="KAA1135832.1"/>
    </source>
</evidence>
<sequence length="70" mass="7395">MSRTSNLDTHRNPQEPSRPPGNPLIVGTRRIVGLGVGSLETDPQDASDPRNPLGSLGTAPRPSILSRNGL</sequence>
<evidence type="ECO:0000313" key="2">
    <source>
        <dbReference type="EMBL" id="KAA1123651.1"/>
    </source>
</evidence>
<evidence type="ECO:0000313" key="5">
    <source>
        <dbReference type="EMBL" id="KAA1139316.1"/>
    </source>
</evidence>
<name>A0A5B0SDA8_PUCGR</name>
<dbReference type="Proteomes" id="UP000325313">
    <property type="component" value="Unassembled WGS sequence"/>
</dbReference>
<evidence type="ECO:0000313" key="4">
    <source>
        <dbReference type="EMBL" id="KAA1138567.1"/>
    </source>
</evidence>
<proteinExistence type="predicted"/>
<dbReference type="EMBL" id="VDEP01000002">
    <property type="protein sequence ID" value="KAA1138567.1"/>
    <property type="molecule type" value="Genomic_DNA"/>
</dbReference>
<comment type="caution">
    <text evidence="3">The sequence shown here is derived from an EMBL/GenBank/DDBJ whole genome shotgun (WGS) entry which is preliminary data.</text>
</comment>
<gene>
    <name evidence="2" type="ORF">PGTUg99_024289</name>
    <name evidence="3" type="ORF">PGTUg99_028800</name>
    <name evidence="4" type="ORF">PGTUg99_029379</name>
    <name evidence="5" type="ORF">PGTUg99_037735</name>
</gene>
<reference evidence="3 6" key="1">
    <citation type="submission" date="2019-05" db="EMBL/GenBank/DDBJ databases">
        <title>Emergence of the Ug99 lineage of the wheat stem rust pathogen through somatic hybridization.</title>
        <authorList>
            <person name="Li F."/>
            <person name="Upadhyaya N.M."/>
            <person name="Sperschneider J."/>
            <person name="Matny O."/>
            <person name="Nguyen-Phuc H."/>
            <person name="Mago R."/>
            <person name="Raley C."/>
            <person name="Miller M.E."/>
            <person name="Silverstein K.A.T."/>
            <person name="Henningsen E."/>
            <person name="Hirsch C.D."/>
            <person name="Visser B."/>
            <person name="Pretorius Z.A."/>
            <person name="Steffenson B.J."/>
            <person name="Schwessinger B."/>
            <person name="Dodds P.N."/>
            <person name="Figueroa M."/>
        </authorList>
    </citation>
    <scope>NUCLEOTIDE SEQUENCE [LARGE SCALE GENOMIC DNA]</scope>
    <source>
        <strain evidence="3 6">Ug99</strain>
    </source>
</reference>